<reference evidence="1" key="1">
    <citation type="submission" date="2015-04" db="EMBL/GenBank/DDBJ databases">
        <title>The genome sequence of the plant pathogenic Rhizarian Plasmodiophora brassicae reveals insights in its biotrophic life cycle and the origin of chitin synthesis.</title>
        <authorList>
            <person name="Schwelm A."/>
            <person name="Fogelqvist J."/>
            <person name="Knaust A."/>
            <person name="Julke S."/>
            <person name="Lilja T."/>
            <person name="Dhandapani V."/>
            <person name="Bonilla-Rosso G."/>
            <person name="Karlsson M."/>
            <person name="Shevchenko A."/>
            <person name="Choi S.R."/>
            <person name="Kim H.G."/>
            <person name="Park J.Y."/>
            <person name="Lim Y.P."/>
            <person name="Ludwig-Muller J."/>
            <person name="Dixelius C."/>
        </authorList>
    </citation>
    <scope>NUCLEOTIDE SEQUENCE</scope>
    <source>
        <tissue evidence="1">Potato root galls</tissue>
    </source>
</reference>
<organism evidence="1">
    <name type="scientific">Spongospora subterranea</name>
    <dbReference type="NCBI Taxonomy" id="70186"/>
    <lineage>
        <taxon>Eukaryota</taxon>
        <taxon>Sar</taxon>
        <taxon>Rhizaria</taxon>
        <taxon>Endomyxa</taxon>
        <taxon>Phytomyxea</taxon>
        <taxon>Plasmodiophorida</taxon>
        <taxon>Plasmodiophoridae</taxon>
        <taxon>Spongospora</taxon>
    </lineage>
</organism>
<name>A0A0H5R8A5_9EUKA</name>
<dbReference type="EMBL" id="HACM01009495">
    <property type="protein sequence ID" value="CRZ09937.1"/>
    <property type="molecule type" value="Transcribed_RNA"/>
</dbReference>
<dbReference type="AlphaFoldDB" id="A0A0H5R8A5"/>
<dbReference type="SUPFAM" id="SSF116846">
    <property type="entry name" value="MIT domain"/>
    <property type="match status" value="1"/>
</dbReference>
<dbReference type="Gene3D" id="1.20.58.80">
    <property type="entry name" value="Phosphotransferase system, lactose/cellobiose-type IIA subunit"/>
    <property type="match status" value="1"/>
</dbReference>
<dbReference type="InterPro" id="IPR036181">
    <property type="entry name" value="MIT_dom_sf"/>
</dbReference>
<evidence type="ECO:0000313" key="1">
    <source>
        <dbReference type="EMBL" id="CRZ09937.1"/>
    </source>
</evidence>
<evidence type="ECO:0008006" key="2">
    <source>
        <dbReference type="Google" id="ProtNLM"/>
    </source>
</evidence>
<accession>A0A0H5R8A5</accession>
<protein>
    <recommendedName>
        <fullName evidence="2">MIT domain-containing protein</fullName>
    </recommendedName>
</protein>
<proteinExistence type="predicted"/>
<sequence length="101" mass="12049">MRNHEYVSDDDWDDIHPLSEANRYSRQANEAEQKGHYRQALDKYARSIEKYRELLKTQENCKTQEALTLLIDAHERRASRIKDYLNSSQTLFIERASNTFL</sequence>